<dbReference type="InterPro" id="IPR029063">
    <property type="entry name" value="SAM-dependent_MTases_sf"/>
</dbReference>
<name>A0A1F6CQN3_9BACT</name>
<protein>
    <recommendedName>
        <fullName evidence="1">Methyltransferase type 11 domain-containing protein</fullName>
    </recommendedName>
</protein>
<proteinExistence type="predicted"/>
<reference evidence="2 3" key="1">
    <citation type="journal article" date="2016" name="Nat. Commun.">
        <title>Thousands of microbial genomes shed light on interconnected biogeochemical processes in an aquifer system.</title>
        <authorList>
            <person name="Anantharaman K."/>
            <person name="Brown C.T."/>
            <person name="Hug L.A."/>
            <person name="Sharon I."/>
            <person name="Castelle C.J."/>
            <person name="Probst A.J."/>
            <person name="Thomas B.C."/>
            <person name="Singh A."/>
            <person name="Wilkins M.J."/>
            <person name="Karaoz U."/>
            <person name="Brodie E.L."/>
            <person name="Williams K.H."/>
            <person name="Hubbard S.S."/>
            <person name="Banfield J.F."/>
        </authorList>
    </citation>
    <scope>NUCLEOTIDE SEQUENCE [LARGE SCALE GENOMIC DNA]</scope>
</reference>
<gene>
    <name evidence="2" type="ORF">A2704_04665</name>
</gene>
<dbReference type="Pfam" id="PF08241">
    <property type="entry name" value="Methyltransf_11"/>
    <property type="match status" value="1"/>
</dbReference>
<organism evidence="2 3">
    <name type="scientific">Candidatus Kaiserbacteria bacterium RIFCSPHIGHO2_01_FULL_54_36b</name>
    <dbReference type="NCBI Taxonomy" id="1798483"/>
    <lineage>
        <taxon>Bacteria</taxon>
        <taxon>Candidatus Kaiseribacteriota</taxon>
    </lineage>
</organism>
<dbReference type="InterPro" id="IPR013216">
    <property type="entry name" value="Methyltransf_11"/>
</dbReference>
<dbReference type="Proteomes" id="UP000176445">
    <property type="component" value="Unassembled WGS sequence"/>
</dbReference>
<dbReference type="EMBL" id="MFKW01000028">
    <property type="protein sequence ID" value="OGG51463.1"/>
    <property type="molecule type" value="Genomic_DNA"/>
</dbReference>
<dbReference type="Gene3D" id="3.40.50.150">
    <property type="entry name" value="Vaccinia Virus protein VP39"/>
    <property type="match status" value="1"/>
</dbReference>
<sequence>MHQECFHVIEDQADRHWFFRGREAIVRSFLARRGRRLRVLDVGCGTGHLAAHLINDGYSVVGLEPDPTALAYARRRIPEAVSGDACRLPFPDASFDVVIATDVLEHIPDDSAAASEIRRVLRPGGWAILTVPAMPLLWGPQDIRLGHQRRYSRKSFARLLSGFRIRKISYFNTFLFPAILGARVLFRLLPVAARHDEVDMTPKFMNEFFLFFLKAERVLLRFVNLPFGVSLIAVAEKVGEV</sequence>
<dbReference type="InterPro" id="IPR050508">
    <property type="entry name" value="Methyltransf_Superfamily"/>
</dbReference>
<evidence type="ECO:0000313" key="2">
    <source>
        <dbReference type="EMBL" id="OGG51463.1"/>
    </source>
</evidence>
<dbReference type="PANTHER" id="PTHR42912">
    <property type="entry name" value="METHYLTRANSFERASE"/>
    <property type="match status" value="1"/>
</dbReference>
<evidence type="ECO:0000259" key="1">
    <source>
        <dbReference type="Pfam" id="PF08241"/>
    </source>
</evidence>
<dbReference type="GO" id="GO:0008757">
    <property type="term" value="F:S-adenosylmethionine-dependent methyltransferase activity"/>
    <property type="evidence" value="ECO:0007669"/>
    <property type="project" value="InterPro"/>
</dbReference>
<dbReference type="CDD" id="cd02440">
    <property type="entry name" value="AdoMet_MTases"/>
    <property type="match status" value="1"/>
</dbReference>
<accession>A0A1F6CQN3</accession>
<evidence type="ECO:0000313" key="3">
    <source>
        <dbReference type="Proteomes" id="UP000176445"/>
    </source>
</evidence>
<feature type="domain" description="Methyltransferase type 11" evidence="1">
    <location>
        <begin position="40"/>
        <end position="128"/>
    </location>
</feature>
<dbReference type="SUPFAM" id="SSF53335">
    <property type="entry name" value="S-adenosyl-L-methionine-dependent methyltransferases"/>
    <property type="match status" value="1"/>
</dbReference>
<comment type="caution">
    <text evidence="2">The sequence shown here is derived from an EMBL/GenBank/DDBJ whole genome shotgun (WGS) entry which is preliminary data.</text>
</comment>
<dbReference type="AlphaFoldDB" id="A0A1F6CQN3"/>